<protein>
    <recommendedName>
        <fullName evidence="6">VIT domain-containing protein</fullName>
    </recommendedName>
</protein>
<name>A0A1R3RW93_ASPC5</name>
<evidence type="ECO:0000259" key="2">
    <source>
        <dbReference type="PROSITE" id="PS50234"/>
    </source>
</evidence>
<keyword evidence="5" id="KW-1185">Reference proteome</keyword>
<dbReference type="OMA" id="IACMETH"/>
<feature type="domain" description="VWFA" evidence="2">
    <location>
        <begin position="398"/>
        <end position="582"/>
    </location>
</feature>
<dbReference type="EMBL" id="KV907495">
    <property type="protein sequence ID" value="OOF98740.1"/>
    <property type="molecule type" value="Genomic_DNA"/>
</dbReference>
<dbReference type="SMART" id="SM00609">
    <property type="entry name" value="VIT"/>
    <property type="match status" value="1"/>
</dbReference>
<dbReference type="VEuPathDB" id="FungiDB:ASPCADRAFT_127342"/>
<evidence type="ECO:0008006" key="6">
    <source>
        <dbReference type="Google" id="ProtNLM"/>
    </source>
</evidence>
<feature type="compositionally biased region" description="Basic and acidic residues" evidence="1">
    <location>
        <begin position="787"/>
        <end position="801"/>
    </location>
</feature>
<proteinExistence type="predicted"/>
<dbReference type="STRING" id="602072.A0A1R3RW93"/>
<feature type="compositionally biased region" description="Acidic residues" evidence="1">
    <location>
        <begin position="858"/>
        <end position="878"/>
    </location>
</feature>
<gene>
    <name evidence="4" type="ORF">ASPCADRAFT_127342</name>
</gene>
<feature type="domain" description="VIT" evidence="3">
    <location>
        <begin position="101"/>
        <end position="232"/>
    </location>
</feature>
<evidence type="ECO:0000313" key="4">
    <source>
        <dbReference type="EMBL" id="OOF98740.1"/>
    </source>
</evidence>
<dbReference type="Gene3D" id="3.40.50.410">
    <property type="entry name" value="von Willebrand factor, type A domain"/>
    <property type="match status" value="1"/>
</dbReference>
<dbReference type="PANTHER" id="PTHR45737:SF4">
    <property type="entry name" value="VON WILLEBRAND DOMAIN PROTEIN (AFU_ORTHOLOGUE AFUA_4G01160)"/>
    <property type="match status" value="1"/>
</dbReference>
<dbReference type="PANTHER" id="PTHR45737">
    <property type="entry name" value="VON WILLEBRAND FACTOR A DOMAIN-CONTAINING PROTEIN 5A"/>
    <property type="match status" value="1"/>
</dbReference>
<evidence type="ECO:0000313" key="5">
    <source>
        <dbReference type="Proteomes" id="UP000188318"/>
    </source>
</evidence>
<sequence length="1055" mass="116871">MSRHTVPERIPSGIVFSRPATASKDIWPGTRRAPATKAIPSKCPRSKERNTTLGRRGELLATAGHDGVVDSEVSPFALYATTSEAFERTLGDVVVSHSATKETGTDQDHTAPYCLPVLSVDLKITVDGTLACGELTQTFRNPSDIEIHEARHIFPLYDGAAVTAFECVIGNERRLQGVVKPKQKAQQVYREAVENTRKTAALLEEYTPDMFESALGNIPPQTDVKVRLTYLHELKAVLMAQESAEGIAVVVPTSIAPRYGTQLPPEMLQSTYLQIETRVVDDGTINDRGYHVESGHQVKYQGRKPMQETVVMSDPTKLPREPHPPSGSKMQFVWQYESQKAVLGRDFILVLQRREGYPLQSRALLAPPNSEGQAAMMVSLRPTDLFTKTVRPLSFTGEIIFLLDQSASMGWTSSGPDEAKLRNMRQAMSLALSSLPSSCAFNIIRFGTGSIGLWHKSRPHSAEDIEVARAYVSNARADLGGTDLLLALQDALGHRDQQRPSTQIVMVTDGELDPAPIAEYIWLIRKQLQNRVRFFALGIGDIVSHGLIECVAEFGGGLGDVVDVATSSRWEARLNRLVRSALEPDSWNCEISLGPDFSRQSLQCVTWGQSESPTSLPVSYIQAPFTTPALHPFVYRSIYFLIDARNNEPPTEVIIRAMNSGARSNSHRLPVQLIHTNSGFVHRLAVKACLLSLEHEVKHDATNLELARINAEHLGQGYSITSQWTSFVATPQDSQHDEPLAESALYQPKLKTVGIEEALRRLEIDLDDTELSRPPTPNSDSGLPDSDDPHIVFDPSPKDQAEDPYQAAVSRTLREYVSRDESEYTGSTVGGDDEAVKVEDSEPYNTPKSRKVRSCPSPDEDATSDLDEENEGSVDAADDGSITWQDAVTDTMANGTFRLLDAIRDRLGQHYCTSTTDKLWAMFLTFPGGGALPQEILHDMIDTIMMIQYFRTHKANEEDVWGLMMSRAESALLATLKLSDEEEDRLDPLYEMLRVSIMHRHWEILQLRQPMHLVDDPIAKIDSGIRCHACDGVFTSDAKVDSLVCPYNEEGVGDC</sequence>
<dbReference type="OrthoDB" id="1729737at2759"/>
<feature type="region of interest" description="Disordered" evidence="1">
    <location>
        <begin position="766"/>
        <end position="880"/>
    </location>
</feature>
<dbReference type="Pfam" id="PF13768">
    <property type="entry name" value="VWA_3"/>
    <property type="match status" value="1"/>
</dbReference>
<organism evidence="4 5">
    <name type="scientific">Aspergillus carbonarius (strain ITEM 5010)</name>
    <dbReference type="NCBI Taxonomy" id="602072"/>
    <lineage>
        <taxon>Eukaryota</taxon>
        <taxon>Fungi</taxon>
        <taxon>Dikarya</taxon>
        <taxon>Ascomycota</taxon>
        <taxon>Pezizomycotina</taxon>
        <taxon>Eurotiomycetes</taxon>
        <taxon>Eurotiomycetidae</taxon>
        <taxon>Eurotiales</taxon>
        <taxon>Aspergillaceae</taxon>
        <taxon>Aspergillus</taxon>
        <taxon>Aspergillus subgen. Circumdati</taxon>
    </lineage>
</organism>
<dbReference type="PROSITE" id="PS50234">
    <property type="entry name" value="VWFA"/>
    <property type="match status" value="1"/>
</dbReference>
<dbReference type="InterPro" id="IPR036465">
    <property type="entry name" value="vWFA_dom_sf"/>
</dbReference>
<dbReference type="InterPro" id="IPR002035">
    <property type="entry name" value="VWF_A"/>
</dbReference>
<dbReference type="AlphaFoldDB" id="A0A1R3RW93"/>
<dbReference type="SMART" id="SM00327">
    <property type="entry name" value="VWA"/>
    <property type="match status" value="1"/>
</dbReference>
<accession>A0A1R3RW93</accession>
<feature type="compositionally biased region" description="Basic and acidic residues" evidence="1">
    <location>
        <begin position="812"/>
        <end position="822"/>
    </location>
</feature>
<dbReference type="PROSITE" id="PS51468">
    <property type="entry name" value="VIT"/>
    <property type="match status" value="1"/>
</dbReference>
<dbReference type="SUPFAM" id="SSF53300">
    <property type="entry name" value="vWA-like"/>
    <property type="match status" value="1"/>
</dbReference>
<evidence type="ECO:0000259" key="3">
    <source>
        <dbReference type="PROSITE" id="PS51468"/>
    </source>
</evidence>
<dbReference type="Pfam" id="PF08487">
    <property type="entry name" value="VIT"/>
    <property type="match status" value="1"/>
</dbReference>
<dbReference type="Proteomes" id="UP000188318">
    <property type="component" value="Unassembled WGS sequence"/>
</dbReference>
<reference evidence="5" key="1">
    <citation type="journal article" date="2017" name="Genome Biol.">
        <title>Comparative genomics reveals high biological diversity and specific adaptations in the industrially and medically important fungal genus Aspergillus.</title>
        <authorList>
            <person name="de Vries R.P."/>
            <person name="Riley R."/>
            <person name="Wiebenga A."/>
            <person name="Aguilar-Osorio G."/>
            <person name="Amillis S."/>
            <person name="Uchima C.A."/>
            <person name="Anderluh G."/>
            <person name="Asadollahi M."/>
            <person name="Askin M."/>
            <person name="Barry K."/>
            <person name="Battaglia E."/>
            <person name="Bayram O."/>
            <person name="Benocci T."/>
            <person name="Braus-Stromeyer S.A."/>
            <person name="Caldana C."/>
            <person name="Canovas D."/>
            <person name="Cerqueira G.C."/>
            <person name="Chen F."/>
            <person name="Chen W."/>
            <person name="Choi C."/>
            <person name="Clum A."/>
            <person name="Dos Santos R.A."/>
            <person name="Damasio A.R."/>
            <person name="Diallinas G."/>
            <person name="Emri T."/>
            <person name="Fekete E."/>
            <person name="Flipphi M."/>
            <person name="Freyberg S."/>
            <person name="Gallo A."/>
            <person name="Gournas C."/>
            <person name="Habgood R."/>
            <person name="Hainaut M."/>
            <person name="Harispe M.L."/>
            <person name="Henrissat B."/>
            <person name="Hilden K.S."/>
            <person name="Hope R."/>
            <person name="Hossain A."/>
            <person name="Karabika E."/>
            <person name="Karaffa L."/>
            <person name="Karanyi Z."/>
            <person name="Krasevec N."/>
            <person name="Kuo A."/>
            <person name="Kusch H."/>
            <person name="LaButti K."/>
            <person name="Lagendijk E.L."/>
            <person name="Lapidus A."/>
            <person name="Levasseur A."/>
            <person name="Lindquist E."/>
            <person name="Lipzen A."/>
            <person name="Logrieco A.F."/>
            <person name="MacCabe A."/>
            <person name="Maekelae M.R."/>
            <person name="Malavazi I."/>
            <person name="Melin P."/>
            <person name="Meyer V."/>
            <person name="Mielnichuk N."/>
            <person name="Miskei M."/>
            <person name="Molnar A.P."/>
            <person name="Mule G."/>
            <person name="Ngan C.Y."/>
            <person name="Orejas M."/>
            <person name="Orosz E."/>
            <person name="Ouedraogo J.P."/>
            <person name="Overkamp K.M."/>
            <person name="Park H.-S."/>
            <person name="Perrone G."/>
            <person name="Piumi F."/>
            <person name="Punt P.J."/>
            <person name="Ram A.F."/>
            <person name="Ramon A."/>
            <person name="Rauscher S."/>
            <person name="Record E."/>
            <person name="Riano-Pachon D.M."/>
            <person name="Robert V."/>
            <person name="Roehrig J."/>
            <person name="Ruller R."/>
            <person name="Salamov A."/>
            <person name="Salih N.S."/>
            <person name="Samson R.A."/>
            <person name="Sandor E."/>
            <person name="Sanguinetti M."/>
            <person name="Schuetze T."/>
            <person name="Sepcic K."/>
            <person name="Shelest E."/>
            <person name="Sherlock G."/>
            <person name="Sophianopoulou V."/>
            <person name="Squina F.M."/>
            <person name="Sun H."/>
            <person name="Susca A."/>
            <person name="Todd R.B."/>
            <person name="Tsang A."/>
            <person name="Unkles S.E."/>
            <person name="van de Wiele N."/>
            <person name="van Rossen-Uffink D."/>
            <person name="Oliveira J.V."/>
            <person name="Vesth T.C."/>
            <person name="Visser J."/>
            <person name="Yu J.-H."/>
            <person name="Zhou M."/>
            <person name="Andersen M.R."/>
            <person name="Archer D.B."/>
            <person name="Baker S.E."/>
            <person name="Benoit I."/>
            <person name="Brakhage A.A."/>
            <person name="Braus G.H."/>
            <person name="Fischer R."/>
            <person name="Frisvad J.C."/>
            <person name="Goldman G.H."/>
            <person name="Houbraken J."/>
            <person name="Oakley B."/>
            <person name="Pocsi I."/>
            <person name="Scazzocchio C."/>
            <person name="Seiboth B."/>
            <person name="vanKuyk P.A."/>
            <person name="Wortman J."/>
            <person name="Dyer P.S."/>
            <person name="Grigoriev I.V."/>
        </authorList>
    </citation>
    <scope>NUCLEOTIDE SEQUENCE [LARGE SCALE GENOMIC DNA]</scope>
    <source>
        <strain evidence="5">ITEM 5010</strain>
    </source>
</reference>
<dbReference type="InterPro" id="IPR013694">
    <property type="entry name" value="VIT"/>
</dbReference>
<evidence type="ECO:0000256" key="1">
    <source>
        <dbReference type="SAM" id="MobiDB-lite"/>
    </source>
</evidence>